<comment type="similarity">
    <text evidence="2">Belongs to the band 7/mec-2 family. HflK subfamily.</text>
</comment>
<proteinExistence type="inferred from homology"/>
<comment type="similarity">
    <text evidence="3">Belongs to the band 7/mec-2 family. HflC subfamily.</text>
</comment>
<dbReference type="InterPro" id="IPR001107">
    <property type="entry name" value="Band_7"/>
</dbReference>
<keyword evidence="5 7" id="KW-1133">Transmembrane helix</keyword>
<evidence type="ECO:0000256" key="3">
    <source>
        <dbReference type="ARBA" id="ARBA00007862"/>
    </source>
</evidence>
<dbReference type="STRING" id="7395.A0A1A9VKE7"/>
<dbReference type="InterPro" id="IPR001972">
    <property type="entry name" value="Stomatin_HflK_fam"/>
</dbReference>
<name>A0A1A9VKE7_GLOAU</name>
<dbReference type="GO" id="GO:0016020">
    <property type="term" value="C:membrane"/>
    <property type="evidence" value="ECO:0007669"/>
    <property type="project" value="InterPro"/>
</dbReference>
<dbReference type="InterPro" id="IPR010200">
    <property type="entry name" value="HflC"/>
</dbReference>
<keyword evidence="6 7" id="KW-0472">Membrane</keyword>
<dbReference type="VEuPathDB" id="VectorBase:GAUT039748"/>
<evidence type="ECO:0000256" key="4">
    <source>
        <dbReference type="ARBA" id="ARBA00022692"/>
    </source>
</evidence>
<dbReference type="SMART" id="SM00244">
    <property type="entry name" value="PHB"/>
    <property type="match status" value="2"/>
</dbReference>
<dbReference type="PANTHER" id="PTHR42911:SF1">
    <property type="entry name" value="MODULATOR OF FTSH PROTEASE HFLC"/>
    <property type="match status" value="1"/>
</dbReference>
<keyword evidence="10" id="KW-1185">Reference proteome</keyword>
<feature type="domain" description="Band 7" evidence="8">
    <location>
        <begin position="516"/>
        <end position="682"/>
    </location>
</feature>
<feature type="transmembrane region" description="Helical" evidence="7">
    <location>
        <begin position="242"/>
        <end position="260"/>
    </location>
</feature>
<feature type="domain" description="Band 7" evidence="8">
    <location>
        <begin position="255"/>
        <end position="431"/>
    </location>
</feature>
<keyword evidence="4 7" id="KW-0812">Transmembrane</keyword>
<organism evidence="9 10">
    <name type="scientific">Glossina austeni</name>
    <name type="common">Savannah tsetse fly</name>
    <dbReference type="NCBI Taxonomy" id="7395"/>
    <lineage>
        <taxon>Eukaryota</taxon>
        <taxon>Metazoa</taxon>
        <taxon>Ecdysozoa</taxon>
        <taxon>Arthropoda</taxon>
        <taxon>Hexapoda</taxon>
        <taxon>Insecta</taxon>
        <taxon>Pterygota</taxon>
        <taxon>Neoptera</taxon>
        <taxon>Endopterygota</taxon>
        <taxon>Diptera</taxon>
        <taxon>Brachycera</taxon>
        <taxon>Muscomorpha</taxon>
        <taxon>Hippoboscoidea</taxon>
        <taxon>Glossinidae</taxon>
        <taxon>Glossina</taxon>
    </lineage>
</organism>
<comment type="subcellular location">
    <subcellularLocation>
        <location evidence="1">Membrane</location>
    </subcellularLocation>
</comment>
<accession>A0A1A9VKE7</accession>
<evidence type="ECO:0000256" key="5">
    <source>
        <dbReference type="ARBA" id="ARBA00022989"/>
    </source>
</evidence>
<evidence type="ECO:0000256" key="6">
    <source>
        <dbReference type="ARBA" id="ARBA00023136"/>
    </source>
</evidence>
<protein>
    <recommendedName>
        <fullName evidence="8">Band 7 domain-containing protein</fullName>
    </recommendedName>
</protein>
<dbReference type="EnsemblMetazoa" id="GAUT039748-RA">
    <property type="protein sequence ID" value="GAUT039748-PA"/>
    <property type="gene ID" value="GAUT039748"/>
</dbReference>
<dbReference type="CDD" id="cd03404">
    <property type="entry name" value="SPFH_HflK"/>
    <property type="match status" value="1"/>
</dbReference>
<evidence type="ECO:0000256" key="1">
    <source>
        <dbReference type="ARBA" id="ARBA00004370"/>
    </source>
</evidence>
<evidence type="ECO:0000259" key="8">
    <source>
        <dbReference type="SMART" id="SM00244"/>
    </source>
</evidence>
<dbReference type="Proteomes" id="UP000078200">
    <property type="component" value="Unassembled WGS sequence"/>
</dbReference>
<evidence type="ECO:0000256" key="7">
    <source>
        <dbReference type="SAM" id="Phobius"/>
    </source>
</evidence>
<dbReference type="Gene3D" id="3.30.479.30">
    <property type="entry name" value="Band 7 domain"/>
    <property type="match status" value="2"/>
</dbReference>
<dbReference type="InterPro" id="IPR010201">
    <property type="entry name" value="HflK"/>
</dbReference>
<dbReference type="SUPFAM" id="SSF117892">
    <property type="entry name" value="Band 7/SPFH domain"/>
    <property type="match status" value="2"/>
</dbReference>
<dbReference type="Pfam" id="PF01145">
    <property type="entry name" value="Band_7"/>
    <property type="match status" value="2"/>
</dbReference>
<dbReference type="AlphaFoldDB" id="A0A1A9VKE7"/>
<dbReference type="PRINTS" id="PR00721">
    <property type="entry name" value="STOMATIN"/>
</dbReference>
<dbReference type="PANTHER" id="PTHR42911">
    <property type="entry name" value="MODULATOR OF FTSH PROTEASE HFLC"/>
    <property type="match status" value="1"/>
</dbReference>
<dbReference type="InterPro" id="IPR036013">
    <property type="entry name" value="Band_7/SPFH_dom_sf"/>
</dbReference>
<evidence type="ECO:0000313" key="10">
    <source>
        <dbReference type="Proteomes" id="UP000078200"/>
    </source>
</evidence>
<dbReference type="NCBIfam" id="TIGR01933">
    <property type="entry name" value="hflK"/>
    <property type="match status" value="1"/>
</dbReference>
<feature type="transmembrane region" description="Helical" evidence="7">
    <location>
        <begin position="93"/>
        <end position="116"/>
    </location>
</feature>
<reference evidence="9" key="1">
    <citation type="submission" date="2020-05" db="UniProtKB">
        <authorList>
            <consortium name="EnsemblMetazoa"/>
        </authorList>
    </citation>
    <scope>IDENTIFICATION</scope>
    <source>
        <strain evidence="9">TTRI</strain>
    </source>
</reference>
<evidence type="ECO:0000313" key="9">
    <source>
        <dbReference type="EnsemblMetazoa" id="GAUT039748-PA"/>
    </source>
</evidence>
<evidence type="ECO:0000256" key="2">
    <source>
        <dbReference type="ARBA" id="ARBA00006971"/>
    </source>
</evidence>
<dbReference type="CDD" id="cd03405">
    <property type="entry name" value="SPFH_HflC"/>
    <property type="match status" value="1"/>
</dbReference>
<sequence length="786" mass="89426">MAGVEGFEPSRGGIKNRCLTTWLHPNTTYINNTISPIRFNNPAVLPSVLLEFSELIELLLSKLLDCSELFLPSKENDGNEKDLLGLALPSSNMLLRILITLSAASAAVASIPPIILPTIIGAAAIAKPAPTVIAAANVPINKPRITLYNSHFHEDVVHLKSDNKEFKKKPENSIESTILHREKEVVLIIESIIMFDENNPWNLGKKPVGNKTPNNEDILSKAVSDVRFFLNGLTRNRGKKPYFIIFIILLLYACTGFYIVHPSEESIELTFGKYSNTETPGLRYHFPYPIGKVFKVNVKEVNREEIGVSSSYGRDTDRGEGVMLTGDENIVNVNFEVQWRVRDAKDYLFKVRDYKPGFSVKNAAESAMREIIGKNTISFALGQGRPEISRDTRILLQQILDGYQMGIEILSVQMKKIDPPEKVISSFRDVQSARADKERTINEAYAYNNDIIPRAKGEAIKIKLDAEAYENEVINEAKGNANRFLSLYEEYRQNPSLVKNRIYLETMENIFSKVDKVVVTDDLKETKQAIVIQLGKVVRDVRESGLYFKLPFINSVEFLDKRVLDLSPDKIPREVITADQKRIIVDAYAKYKITNPVIFYQAVRNESGLVRRLYPVIEAHIRENIGRFSLISLLNEKRSEVMQLIQRGVYSEAEKFGIEIIDVRIKRADLPEENSSAIFRRMQTEREKEAKEIRAEGEQAGQEVRSKADKLKREIISSAVKESYEIRGRGYAEATRIYNEAFKVDEEFFNFYRSMSAYSKSFAENNTKFVLSPNNNFLDILNKGWK</sequence>